<dbReference type="AlphaFoldDB" id="A0AAD1RD88"/>
<feature type="coiled-coil region" evidence="1">
    <location>
        <begin position="60"/>
        <end position="94"/>
    </location>
</feature>
<proteinExistence type="predicted"/>
<evidence type="ECO:0000313" key="2">
    <source>
        <dbReference type="EMBL" id="CAH2249413.1"/>
    </source>
</evidence>
<reference evidence="2" key="1">
    <citation type="submission" date="2022-03" db="EMBL/GenBank/DDBJ databases">
        <authorList>
            <person name="Alioto T."/>
            <person name="Alioto T."/>
            <person name="Gomez Garrido J."/>
        </authorList>
    </citation>
    <scope>NUCLEOTIDE SEQUENCE</scope>
</reference>
<organism evidence="2 3">
    <name type="scientific">Pelobates cultripes</name>
    <name type="common">Western spadefoot toad</name>
    <dbReference type="NCBI Taxonomy" id="61616"/>
    <lineage>
        <taxon>Eukaryota</taxon>
        <taxon>Metazoa</taxon>
        <taxon>Chordata</taxon>
        <taxon>Craniata</taxon>
        <taxon>Vertebrata</taxon>
        <taxon>Euteleostomi</taxon>
        <taxon>Amphibia</taxon>
        <taxon>Batrachia</taxon>
        <taxon>Anura</taxon>
        <taxon>Pelobatoidea</taxon>
        <taxon>Pelobatidae</taxon>
        <taxon>Pelobates</taxon>
    </lineage>
</organism>
<keyword evidence="1" id="KW-0175">Coiled coil</keyword>
<dbReference type="PANTHER" id="PTHR34645">
    <property type="entry name" value="SIMILAR TO HYPOTHETICAL PROTEIN"/>
    <property type="match status" value="1"/>
</dbReference>
<dbReference type="InterPro" id="IPR038927">
    <property type="entry name" value="C6orf163"/>
</dbReference>
<evidence type="ECO:0000313" key="3">
    <source>
        <dbReference type="Proteomes" id="UP001295444"/>
    </source>
</evidence>
<keyword evidence="3" id="KW-1185">Reference proteome</keyword>
<dbReference type="PANTHER" id="PTHR34645:SF1">
    <property type="entry name" value="GENE 136-RELATED"/>
    <property type="match status" value="1"/>
</dbReference>
<gene>
    <name evidence="2" type="ORF">PECUL_23A045922</name>
</gene>
<sequence length="128" mass="15191">MQQNREALAIADYRHQKNMEELQENMNLLMIHKVTVARQEEQDKMKEILKLKEVQHQADIKELKAYISKVEASHKRTEKQLKAVVYSKEKLEEEIVETRQAFQKYINFTFPQLGPGQADFILPYRTTI</sequence>
<protein>
    <submittedName>
        <fullName evidence="2">Uncharacterized protein</fullName>
    </submittedName>
</protein>
<dbReference type="EMBL" id="OW240913">
    <property type="protein sequence ID" value="CAH2249413.1"/>
    <property type="molecule type" value="Genomic_DNA"/>
</dbReference>
<evidence type="ECO:0000256" key="1">
    <source>
        <dbReference type="SAM" id="Coils"/>
    </source>
</evidence>
<dbReference type="Proteomes" id="UP001295444">
    <property type="component" value="Chromosome 02"/>
</dbReference>
<name>A0AAD1RD88_PELCU</name>
<accession>A0AAD1RD88</accession>